<dbReference type="PANTHER" id="PTHR47764">
    <property type="entry name" value="UBIQUITIN-LIKE-SPECIFIC PROTEASE 2B-RELATED"/>
    <property type="match status" value="1"/>
</dbReference>
<reference evidence="8 9" key="1">
    <citation type="journal article" date="2017" name="Nature">
        <title>The Apostasia genome and the evolution of orchids.</title>
        <authorList>
            <person name="Zhang G.Q."/>
            <person name="Liu K.W."/>
            <person name="Li Z."/>
            <person name="Lohaus R."/>
            <person name="Hsiao Y.Y."/>
            <person name="Niu S.C."/>
            <person name="Wang J.Y."/>
            <person name="Lin Y.C."/>
            <person name="Xu Q."/>
            <person name="Chen L.J."/>
            <person name="Yoshida K."/>
            <person name="Fujiwara S."/>
            <person name="Wang Z.W."/>
            <person name="Zhang Y.Q."/>
            <person name="Mitsuda N."/>
            <person name="Wang M."/>
            <person name="Liu G.H."/>
            <person name="Pecoraro L."/>
            <person name="Huang H.X."/>
            <person name="Xiao X.J."/>
            <person name="Lin M."/>
            <person name="Wu X.Y."/>
            <person name="Wu W.L."/>
            <person name="Chen Y.Y."/>
            <person name="Chang S.B."/>
            <person name="Sakamoto S."/>
            <person name="Ohme-Takagi M."/>
            <person name="Yagi M."/>
            <person name="Zeng S.J."/>
            <person name="Shen C.Y."/>
            <person name="Yeh C.M."/>
            <person name="Luo Y.B."/>
            <person name="Tsai W.C."/>
            <person name="Van de Peer Y."/>
            <person name="Liu Z.J."/>
        </authorList>
    </citation>
    <scope>NUCLEOTIDE SEQUENCE [LARGE SCALE GENOMIC DNA]</scope>
    <source>
        <strain evidence="9">cv. Shenzhen</strain>
        <tissue evidence="8">Stem</tissue>
    </source>
</reference>
<dbReference type="Pfam" id="PF25352">
    <property type="entry name" value="PH_ULP"/>
    <property type="match status" value="1"/>
</dbReference>
<feature type="region of interest" description="Disordered" evidence="6">
    <location>
        <begin position="860"/>
        <end position="907"/>
    </location>
</feature>
<accession>A0A2I0AZS8</accession>
<dbReference type="InterPro" id="IPR003653">
    <property type="entry name" value="Peptidase_C48_C"/>
</dbReference>
<dbReference type="Gene3D" id="1.10.418.20">
    <property type="match status" value="1"/>
</dbReference>
<evidence type="ECO:0000256" key="2">
    <source>
        <dbReference type="ARBA" id="ARBA00022670"/>
    </source>
</evidence>
<keyword evidence="3" id="KW-0833">Ubl conjugation pathway</keyword>
<keyword evidence="2 8" id="KW-0645">Protease</keyword>
<dbReference type="EMBL" id="KZ451932">
    <property type="protein sequence ID" value="PKA61034.1"/>
    <property type="molecule type" value="Genomic_DNA"/>
</dbReference>
<dbReference type="STRING" id="1088818.A0A2I0AZS8"/>
<evidence type="ECO:0000313" key="8">
    <source>
        <dbReference type="EMBL" id="PKA61034.1"/>
    </source>
</evidence>
<evidence type="ECO:0000259" key="7">
    <source>
        <dbReference type="PROSITE" id="PS50600"/>
    </source>
</evidence>
<sequence>MRSSKDLSVFDFNVDDAQEAAGKLTKFQFLQAFTSNMATKQVEVINLSHIDSHEVESPQRFFSPGRNVASIDEKSKFDEVSTFSAGCHDHGRTCKSDFSCGAVVQEEAIVLETPGILVASVWNDGESGLQSSETDDNVMTDDEGNWTTSEASPDCGDLSEDEGQPEYRDLVQCSSPREEMDDGENAVILRPDYVIHGKTLFVESQLTFFPACIKLECFDASRTDESITLECDISDIIRIGCQWSGSVEALLIKFCIRTKIGHDAETFLASVADLHWLDKEQKIKSLSETYTDIWDTLPDNDHVLEDDVFRTNTSFSKRYFTKIMEPFEDVIYPKGDPDAVSLGRRDVELLEPDTFINDTIIDFYIKYLQKQIQPNEKSRFHFFNSFFFRKLADLDKDPSSISEGRAAFRRVHKWTRKLNIFEKDYIFIPVNFNLHWSLLVICHSGEIATFREDDIKESSKVPCVLHMDSIKGSHSGLKNLIQSYLLEEWKGRHPEMSEEVSSKFSNLRFVSLELPQQENSSDCGLFLLHYVELFLEEAPVHFNPSKITKLSNFLSADWFPPAEASFKRFHIRGLIYGLLRNSSQNIASTCSNGDFPCTRDDIDQAMEFFSVQDTPLKSPNGSAAPLQLELEDNIPVQQDACLKVHSSECSIEEQEDTKAETTELLIREIAVGDGCPSRDGSSTPKICSTSTSPKDSCPCERTSTFEQEKDEPTGTLPTTSIGSPGFSNNDDGLLLQASIDSCGFVPDTPTINDNLKLEDCVQNLQETDTSKLEMEKHENPQESSDTHTTDALTSCSEHCREADPNDGDCRNGEDSIAENVDVKGCEPINHPDNRDMNFIDSESTEKLDHLGSGNAAIDSVISLDSDDPPVKRNKISGSEQQVSKRRKTVHPDMVRRVTRRSKRGSSS</sequence>
<feature type="region of interest" description="Disordered" evidence="6">
    <location>
        <begin position="673"/>
        <end position="729"/>
    </location>
</feature>
<evidence type="ECO:0000256" key="4">
    <source>
        <dbReference type="ARBA" id="ARBA00022801"/>
    </source>
</evidence>
<evidence type="ECO:0000313" key="9">
    <source>
        <dbReference type="Proteomes" id="UP000236161"/>
    </source>
</evidence>
<proteinExistence type="inferred from homology"/>
<feature type="compositionally biased region" description="Basic residues" evidence="6">
    <location>
        <begin position="896"/>
        <end position="907"/>
    </location>
</feature>
<feature type="compositionally biased region" description="Polar residues" evidence="6">
    <location>
        <begin position="679"/>
        <end position="694"/>
    </location>
</feature>
<dbReference type="InterPro" id="IPR038765">
    <property type="entry name" value="Papain-like_cys_pep_sf"/>
</dbReference>
<feature type="compositionally biased region" description="Basic and acidic residues" evidence="6">
    <location>
        <begin position="768"/>
        <end position="788"/>
    </location>
</feature>
<dbReference type="EC" id="3.4.22.-" evidence="8"/>
<dbReference type="OrthoDB" id="442460at2759"/>
<feature type="compositionally biased region" description="Basic and acidic residues" evidence="6">
    <location>
        <begin position="797"/>
        <end position="813"/>
    </location>
</feature>
<comment type="function">
    <text evidence="5">Protease that catalyzes two essential functions in the SUMO pathway: processing of full-length SUMOs to their mature forms and deconjugation of SUMO from targeted proteins.</text>
</comment>
<dbReference type="Proteomes" id="UP000236161">
    <property type="component" value="Unassembled WGS sequence"/>
</dbReference>
<dbReference type="FunFam" id="3.30.310.130:FF:000006">
    <property type="entry name" value="Probable ubiquitin-like-specific protease 2B"/>
    <property type="match status" value="1"/>
</dbReference>
<dbReference type="GO" id="GO:0008234">
    <property type="term" value="F:cysteine-type peptidase activity"/>
    <property type="evidence" value="ECO:0007669"/>
    <property type="project" value="InterPro"/>
</dbReference>
<dbReference type="Gene3D" id="3.30.310.130">
    <property type="entry name" value="Ubiquitin-related"/>
    <property type="match status" value="1"/>
</dbReference>
<dbReference type="Pfam" id="PF02902">
    <property type="entry name" value="Peptidase_C48"/>
    <property type="match status" value="1"/>
</dbReference>
<feature type="compositionally biased region" description="Polar residues" evidence="6">
    <location>
        <begin position="715"/>
        <end position="729"/>
    </location>
</feature>
<dbReference type="GO" id="GO:0006508">
    <property type="term" value="P:proteolysis"/>
    <property type="evidence" value="ECO:0007669"/>
    <property type="project" value="UniProtKB-KW"/>
</dbReference>
<protein>
    <submittedName>
        <fullName evidence="8">Putative ubiquitin-like-specific protease 2B</fullName>
        <ecNumber evidence="8">3.4.22.-</ecNumber>
    </submittedName>
</protein>
<evidence type="ECO:0000256" key="6">
    <source>
        <dbReference type="SAM" id="MobiDB-lite"/>
    </source>
</evidence>
<name>A0A2I0AZS8_9ASPA</name>
<gene>
    <name evidence="8" type="primary">ULP2B</name>
    <name evidence="8" type="ORF">AXF42_Ash005930</name>
</gene>
<comment type="similarity">
    <text evidence="1">Belongs to the peptidase C48 family.</text>
</comment>
<feature type="region of interest" description="Disordered" evidence="6">
    <location>
        <begin position="127"/>
        <end position="163"/>
    </location>
</feature>
<feature type="compositionally biased region" description="Acidic residues" evidence="6">
    <location>
        <begin position="133"/>
        <end position="144"/>
    </location>
</feature>
<organism evidence="8 9">
    <name type="scientific">Apostasia shenzhenica</name>
    <dbReference type="NCBI Taxonomy" id="1088818"/>
    <lineage>
        <taxon>Eukaryota</taxon>
        <taxon>Viridiplantae</taxon>
        <taxon>Streptophyta</taxon>
        <taxon>Embryophyta</taxon>
        <taxon>Tracheophyta</taxon>
        <taxon>Spermatophyta</taxon>
        <taxon>Magnoliopsida</taxon>
        <taxon>Liliopsida</taxon>
        <taxon>Asparagales</taxon>
        <taxon>Orchidaceae</taxon>
        <taxon>Apostasioideae</taxon>
        <taxon>Apostasia</taxon>
    </lineage>
</organism>
<dbReference type="InterPro" id="IPR057375">
    <property type="entry name" value="ULP2A/B_PH"/>
</dbReference>
<feature type="region of interest" description="Disordered" evidence="6">
    <location>
        <begin position="768"/>
        <end position="814"/>
    </location>
</feature>
<keyword evidence="4 8" id="KW-0378">Hydrolase</keyword>
<dbReference type="AlphaFoldDB" id="A0A2I0AZS8"/>
<evidence type="ECO:0000256" key="1">
    <source>
        <dbReference type="ARBA" id="ARBA00005234"/>
    </source>
</evidence>
<feature type="domain" description="Ubiquitin-like protease family profile" evidence="7">
    <location>
        <begin position="340"/>
        <end position="534"/>
    </location>
</feature>
<dbReference type="PANTHER" id="PTHR47764:SF2">
    <property type="entry name" value="UBIQUITIN-LIKE PROTEASE FAMILY PROFILE DOMAIN-CONTAINING PROTEIN"/>
    <property type="match status" value="1"/>
</dbReference>
<dbReference type="SUPFAM" id="SSF54001">
    <property type="entry name" value="Cysteine proteinases"/>
    <property type="match status" value="1"/>
</dbReference>
<keyword evidence="9" id="KW-1185">Reference proteome</keyword>
<evidence type="ECO:0000256" key="5">
    <source>
        <dbReference type="ARBA" id="ARBA00057729"/>
    </source>
</evidence>
<evidence type="ECO:0000256" key="3">
    <source>
        <dbReference type="ARBA" id="ARBA00022786"/>
    </source>
</evidence>
<dbReference type="PROSITE" id="PS50600">
    <property type="entry name" value="ULP_PROTEASE"/>
    <property type="match status" value="1"/>
</dbReference>